<keyword evidence="4" id="KW-0811">Translocation</keyword>
<evidence type="ECO:0000256" key="1">
    <source>
        <dbReference type="ARBA" id="ARBA00009990"/>
    </source>
</evidence>
<dbReference type="InterPro" id="IPR035958">
    <property type="entry name" value="SecB-like_sf"/>
</dbReference>
<evidence type="ECO:0000256" key="4">
    <source>
        <dbReference type="ARBA" id="ARBA00023010"/>
    </source>
</evidence>
<protein>
    <submittedName>
        <fullName evidence="5">Preprotein translocase subunit SecB</fullName>
    </submittedName>
</protein>
<accession>G8QWE4</accession>
<dbReference type="EMBL" id="CP003155">
    <property type="protein sequence ID" value="AEV29442.1"/>
    <property type="molecule type" value="Genomic_DNA"/>
</dbReference>
<dbReference type="GO" id="GO:0051262">
    <property type="term" value="P:protein tetramerization"/>
    <property type="evidence" value="ECO:0007669"/>
    <property type="project" value="InterPro"/>
</dbReference>
<evidence type="ECO:0000256" key="2">
    <source>
        <dbReference type="ARBA" id="ARBA00022448"/>
    </source>
</evidence>
<proteinExistence type="inferred from homology"/>
<dbReference type="Proteomes" id="UP000005632">
    <property type="component" value="Chromosome"/>
</dbReference>
<comment type="similarity">
    <text evidence="1">Belongs to the SecB family.</text>
</comment>
<dbReference type="SUPFAM" id="SSF54611">
    <property type="entry name" value="SecB-like"/>
    <property type="match status" value="1"/>
</dbReference>
<dbReference type="Pfam" id="PF02556">
    <property type="entry name" value="SecB"/>
    <property type="match status" value="1"/>
</dbReference>
<dbReference type="STRING" id="158190.SpiGrapes_1635"/>
<dbReference type="HOGENOM" id="CLU_136678_1_0_12"/>
<dbReference type="eggNOG" id="COG1952">
    <property type="taxonomic scope" value="Bacteria"/>
</dbReference>
<organism evidence="5 6">
    <name type="scientific">Sphaerochaeta pleomorpha (strain ATCC BAA-1885 / DSM 22778 / Grapes)</name>
    <dbReference type="NCBI Taxonomy" id="158190"/>
    <lineage>
        <taxon>Bacteria</taxon>
        <taxon>Pseudomonadati</taxon>
        <taxon>Spirochaetota</taxon>
        <taxon>Spirochaetia</taxon>
        <taxon>Spirochaetales</taxon>
        <taxon>Sphaerochaetaceae</taxon>
        <taxon>Sphaerochaeta</taxon>
    </lineage>
</organism>
<keyword evidence="6" id="KW-1185">Reference proteome</keyword>
<sequence>MTKSGFQLINHRLVDVKYHVNKAYKPKTENISLDIGYQTLINREKDANKALVTFIFTIFKDEKDTSKYPFKIETTHEGEFEWPEDTPDDRVNSLLKINAPAIMLSYDRSIISMITTYSGMAPLIIPLINFKADPVSSPGEPIDQH</sequence>
<dbReference type="InterPro" id="IPR003708">
    <property type="entry name" value="SecB"/>
</dbReference>
<keyword evidence="3" id="KW-0653">Protein transport</keyword>
<evidence type="ECO:0000256" key="3">
    <source>
        <dbReference type="ARBA" id="ARBA00022927"/>
    </source>
</evidence>
<dbReference type="GO" id="GO:0015031">
    <property type="term" value="P:protein transport"/>
    <property type="evidence" value="ECO:0007669"/>
    <property type="project" value="UniProtKB-KW"/>
</dbReference>
<dbReference type="RefSeq" id="WP_014270290.1">
    <property type="nucleotide sequence ID" value="NC_016633.1"/>
</dbReference>
<evidence type="ECO:0000313" key="5">
    <source>
        <dbReference type="EMBL" id="AEV29442.1"/>
    </source>
</evidence>
<dbReference type="Gene3D" id="3.10.420.10">
    <property type="entry name" value="SecB-like"/>
    <property type="match status" value="1"/>
</dbReference>
<name>G8QWE4_SPHPG</name>
<dbReference type="GO" id="GO:0051082">
    <property type="term" value="F:unfolded protein binding"/>
    <property type="evidence" value="ECO:0007669"/>
    <property type="project" value="InterPro"/>
</dbReference>
<keyword evidence="2" id="KW-0813">Transport</keyword>
<gene>
    <name evidence="5" type="ordered locus">SpiGrapes_1635</name>
</gene>
<dbReference type="KEGG" id="sgp:SpiGrapes_1635"/>
<reference evidence="5 6" key="1">
    <citation type="submission" date="2011-11" db="EMBL/GenBank/DDBJ databases">
        <title>Complete sequence of Spirochaeta sp. grapes.</title>
        <authorList>
            <consortium name="US DOE Joint Genome Institute"/>
            <person name="Lucas S."/>
            <person name="Han J."/>
            <person name="Lapidus A."/>
            <person name="Cheng J.-F."/>
            <person name="Goodwin L."/>
            <person name="Pitluck S."/>
            <person name="Peters L."/>
            <person name="Ovchinnikova G."/>
            <person name="Munk A.C."/>
            <person name="Detter J.C."/>
            <person name="Han C."/>
            <person name="Tapia R."/>
            <person name="Land M."/>
            <person name="Hauser L."/>
            <person name="Kyrpides N."/>
            <person name="Ivanova N."/>
            <person name="Pagani I."/>
            <person name="Ritalahtilisa K."/>
            <person name="Loeffler F."/>
            <person name="Woyke T."/>
        </authorList>
    </citation>
    <scope>NUCLEOTIDE SEQUENCE [LARGE SCALE GENOMIC DNA]</scope>
    <source>
        <strain evidence="6">ATCC BAA-1885 / DSM 22778 / Grapes</strain>
    </source>
</reference>
<dbReference type="OrthoDB" id="983047at2"/>
<dbReference type="AlphaFoldDB" id="G8QWE4"/>
<evidence type="ECO:0000313" key="6">
    <source>
        <dbReference type="Proteomes" id="UP000005632"/>
    </source>
</evidence>